<gene>
    <name evidence="2" type="ORF">IRJ18_17795</name>
</gene>
<dbReference type="RefSeq" id="WP_194107643.1">
    <property type="nucleotide sequence ID" value="NZ_JADFFM010000002.1"/>
</dbReference>
<evidence type="ECO:0000313" key="2">
    <source>
        <dbReference type="EMBL" id="MBE9668228.1"/>
    </source>
</evidence>
<keyword evidence="1" id="KW-1133">Transmembrane helix</keyword>
<sequence length="86" mass="10209">MTPLFVLLYGEFSFLEFMFSHPIWSIIIVVVFLRGAARWFFGAKKISRQQARHMEMLEEQHGLLMQQNAMLQRHEALMAKLEEKQP</sequence>
<keyword evidence="1" id="KW-0472">Membrane</keyword>
<keyword evidence="3" id="KW-1185">Reference proteome</keyword>
<accession>A0ABR9XLG2</accession>
<name>A0ABR9XLG2_9SPHI</name>
<keyword evidence="1" id="KW-0812">Transmembrane</keyword>
<evidence type="ECO:0000256" key="1">
    <source>
        <dbReference type="SAM" id="Phobius"/>
    </source>
</evidence>
<dbReference type="EMBL" id="JADFFM010000002">
    <property type="protein sequence ID" value="MBE9668228.1"/>
    <property type="molecule type" value="Genomic_DNA"/>
</dbReference>
<organism evidence="2 3">
    <name type="scientific">Mucilaginibacter boryungensis</name>
    <dbReference type="NCBI Taxonomy" id="768480"/>
    <lineage>
        <taxon>Bacteria</taxon>
        <taxon>Pseudomonadati</taxon>
        <taxon>Bacteroidota</taxon>
        <taxon>Sphingobacteriia</taxon>
        <taxon>Sphingobacteriales</taxon>
        <taxon>Sphingobacteriaceae</taxon>
        <taxon>Mucilaginibacter</taxon>
    </lineage>
</organism>
<evidence type="ECO:0000313" key="3">
    <source>
        <dbReference type="Proteomes" id="UP000632774"/>
    </source>
</evidence>
<proteinExistence type="predicted"/>
<feature type="transmembrane region" description="Helical" evidence="1">
    <location>
        <begin position="23"/>
        <end position="41"/>
    </location>
</feature>
<reference evidence="2 3" key="1">
    <citation type="submission" date="2020-10" db="EMBL/GenBank/DDBJ databases">
        <title>Mucilaginibacter mali sp. nov., isolated from rhizosphere soil of apple orchard.</title>
        <authorList>
            <person name="Lee J.-S."/>
            <person name="Kim H.S."/>
            <person name="Kim J.-S."/>
        </authorList>
    </citation>
    <scope>NUCLEOTIDE SEQUENCE [LARGE SCALE GENOMIC DNA]</scope>
    <source>
        <strain evidence="2 3">KCTC 23157</strain>
    </source>
</reference>
<protein>
    <submittedName>
        <fullName evidence="2">Uncharacterized protein</fullName>
    </submittedName>
</protein>
<comment type="caution">
    <text evidence="2">The sequence shown here is derived from an EMBL/GenBank/DDBJ whole genome shotgun (WGS) entry which is preliminary data.</text>
</comment>
<dbReference type="Proteomes" id="UP000632774">
    <property type="component" value="Unassembled WGS sequence"/>
</dbReference>